<evidence type="ECO:0000313" key="2">
    <source>
        <dbReference type="Proteomes" id="UP000053424"/>
    </source>
</evidence>
<gene>
    <name evidence="1" type="ORF">M413DRAFT_438706</name>
</gene>
<keyword evidence="2" id="KW-1185">Reference proteome</keyword>
<evidence type="ECO:0000313" key="1">
    <source>
        <dbReference type="EMBL" id="KIM49520.1"/>
    </source>
</evidence>
<organism evidence="1 2">
    <name type="scientific">Hebeloma cylindrosporum</name>
    <dbReference type="NCBI Taxonomy" id="76867"/>
    <lineage>
        <taxon>Eukaryota</taxon>
        <taxon>Fungi</taxon>
        <taxon>Dikarya</taxon>
        <taxon>Basidiomycota</taxon>
        <taxon>Agaricomycotina</taxon>
        <taxon>Agaricomycetes</taxon>
        <taxon>Agaricomycetidae</taxon>
        <taxon>Agaricales</taxon>
        <taxon>Agaricineae</taxon>
        <taxon>Hymenogastraceae</taxon>
        <taxon>Hebeloma</taxon>
    </lineage>
</organism>
<dbReference type="Proteomes" id="UP000053424">
    <property type="component" value="Unassembled WGS sequence"/>
</dbReference>
<protein>
    <submittedName>
        <fullName evidence="1">Uncharacterized protein</fullName>
    </submittedName>
</protein>
<dbReference type="EMBL" id="KN831768">
    <property type="protein sequence ID" value="KIM49520.1"/>
    <property type="molecule type" value="Genomic_DNA"/>
</dbReference>
<dbReference type="AlphaFoldDB" id="A0A0C3CLD9"/>
<sequence length="57" mass="6442">MMEWYGTVCGMIIIMLLYVDRERNYMIWKGGSSHRVIGVLAPCLLLGFYSQPSAGRG</sequence>
<accession>A0A0C3CLD9</accession>
<name>A0A0C3CLD9_HEBCY</name>
<proteinExistence type="predicted"/>
<dbReference type="HOGENOM" id="CLU_2996696_0_0_1"/>
<reference evidence="2" key="2">
    <citation type="submission" date="2015-01" db="EMBL/GenBank/DDBJ databases">
        <title>Evolutionary Origins and Diversification of the Mycorrhizal Mutualists.</title>
        <authorList>
            <consortium name="DOE Joint Genome Institute"/>
            <consortium name="Mycorrhizal Genomics Consortium"/>
            <person name="Kohler A."/>
            <person name="Kuo A."/>
            <person name="Nagy L.G."/>
            <person name="Floudas D."/>
            <person name="Copeland A."/>
            <person name="Barry K.W."/>
            <person name="Cichocki N."/>
            <person name="Veneault-Fourrey C."/>
            <person name="LaButti K."/>
            <person name="Lindquist E.A."/>
            <person name="Lipzen A."/>
            <person name="Lundell T."/>
            <person name="Morin E."/>
            <person name="Murat C."/>
            <person name="Riley R."/>
            <person name="Ohm R."/>
            <person name="Sun H."/>
            <person name="Tunlid A."/>
            <person name="Henrissat B."/>
            <person name="Grigoriev I.V."/>
            <person name="Hibbett D.S."/>
            <person name="Martin F."/>
        </authorList>
    </citation>
    <scope>NUCLEOTIDE SEQUENCE [LARGE SCALE GENOMIC DNA]</scope>
    <source>
        <strain evidence="2">h7</strain>
    </source>
</reference>
<reference evidence="1 2" key="1">
    <citation type="submission" date="2014-04" db="EMBL/GenBank/DDBJ databases">
        <authorList>
            <consortium name="DOE Joint Genome Institute"/>
            <person name="Kuo A."/>
            <person name="Gay G."/>
            <person name="Dore J."/>
            <person name="Kohler A."/>
            <person name="Nagy L.G."/>
            <person name="Floudas D."/>
            <person name="Copeland A."/>
            <person name="Barry K.W."/>
            <person name="Cichocki N."/>
            <person name="Veneault-Fourrey C."/>
            <person name="LaButti K."/>
            <person name="Lindquist E.A."/>
            <person name="Lipzen A."/>
            <person name="Lundell T."/>
            <person name="Morin E."/>
            <person name="Murat C."/>
            <person name="Sun H."/>
            <person name="Tunlid A."/>
            <person name="Henrissat B."/>
            <person name="Grigoriev I.V."/>
            <person name="Hibbett D.S."/>
            <person name="Martin F."/>
            <person name="Nordberg H.P."/>
            <person name="Cantor M.N."/>
            <person name="Hua S.X."/>
        </authorList>
    </citation>
    <scope>NUCLEOTIDE SEQUENCE [LARGE SCALE GENOMIC DNA]</scope>
    <source>
        <strain evidence="2">h7</strain>
    </source>
</reference>